<organism evidence="2 3">
    <name type="scientific">Methanobrevibacter millerae</name>
    <dbReference type="NCBI Taxonomy" id="230361"/>
    <lineage>
        <taxon>Archaea</taxon>
        <taxon>Methanobacteriati</taxon>
        <taxon>Methanobacteriota</taxon>
        <taxon>Methanomada group</taxon>
        <taxon>Methanobacteria</taxon>
        <taxon>Methanobacteriales</taxon>
        <taxon>Methanobacteriaceae</taxon>
        <taxon>Methanobrevibacter</taxon>
    </lineage>
</organism>
<dbReference type="Proteomes" id="UP000323439">
    <property type="component" value="Unassembled WGS sequence"/>
</dbReference>
<keyword evidence="3" id="KW-1185">Reference proteome</keyword>
<sequence>MLKFYDLNEFPKTLITEEKNIIICSERKVVDNFVTIGITIIACHQLFIIISASYPQLFQ</sequence>
<evidence type="ECO:0000313" key="3">
    <source>
        <dbReference type="Proteomes" id="UP000323439"/>
    </source>
</evidence>
<reference evidence="2 3" key="1">
    <citation type="submission" date="2016-10" db="EMBL/GenBank/DDBJ databases">
        <authorList>
            <person name="Varghese N."/>
            <person name="Submissions S."/>
        </authorList>
    </citation>
    <scope>NUCLEOTIDE SEQUENCE [LARGE SCALE GENOMIC DNA]</scope>
    <source>
        <strain evidence="2 3">DSM 16643</strain>
    </source>
</reference>
<accession>A0A1G5V7A0</accession>
<name>A0A1G5V7A0_9EURY</name>
<gene>
    <name evidence="2" type="ORF">SAMN02910315_00428</name>
</gene>
<proteinExistence type="predicted"/>
<dbReference type="AlphaFoldDB" id="A0A1G5V7A0"/>
<protein>
    <submittedName>
        <fullName evidence="2">Uncharacterized protein</fullName>
    </submittedName>
</protein>
<keyword evidence="1" id="KW-0812">Transmembrane</keyword>
<keyword evidence="1" id="KW-1133">Transmembrane helix</keyword>
<dbReference type="EMBL" id="FMXB01000002">
    <property type="protein sequence ID" value="SDA41488.1"/>
    <property type="molecule type" value="Genomic_DNA"/>
</dbReference>
<feature type="transmembrane region" description="Helical" evidence="1">
    <location>
        <begin position="33"/>
        <end position="54"/>
    </location>
</feature>
<keyword evidence="1" id="KW-0472">Membrane</keyword>
<evidence type="ECO:0000256" key="1">
    <source>
        <dbReference type="SAM" id="Phobius"/>
    </source>
</evidence>
<evidence type="ECO:0000313" key="2">
    <source>
        <dbReference type="EMBL" id="SDA41488.1"/>
    </source>
</evidence>